<dbReference type="KEGG" id="mgik:GO620_000465"/>
<evidence type="ECO:0000313" key="2">
    <source>
        <dbReference type="EMBL" id="QQL49958.1"/>
    </source>
</evidence>
<protein>
    <recommendedName>
        <fullName evidence="4">DUF3945 domain-containing protein</fullName>
    </recommendedName>
</protein>
<dbReference type="AlphaFoldDB" id="A0A6I4HZY8"/>
<feature type="compositionally biased region" description="Basic residues" evidence="1">
    <location>
        <begin position="250"/>
        <end position="259"/>
    </location>
</feature>
<evidence type="ECO:0000256" key="1">
    <source>
        <dbReference type="SAM" id="MobiDB-lite"/>
    </source>
</evidence>
<dbReference type="RefSeq" id="WP_157523336.1">
    <property type="nucleotide sequence ID" value="NZ_CP066775.1"/>
</dbReference>
<name>A0A6I4HZY8_9SPHI</name>
<dbReference type="Proteomes" id="UP000429232">
    <property type="component" value="Chromosome"/>
</dbReference>
<reference evidence="2 3" key="1">
    <citation type="submission" date="2020-12" db="EMBL/GenBank/DDBJ databases">
        <title>HMF7856_wgs.fasta genome submission.</title>
        <authorList>
            <person name="Kang H."/>
            <person name="Kim H."/>
            <person name="Joh K."/>
        </authorList>
    </citation>
    <scope>NUCLEOTIDE SEQUENCE [LARGE SCALE GENOMIC DNA]</scope>
    <source>
        <strain evidence="2 3">HMF7856</strain>
    </source>
</reference>
<feature type="compositionally biased region" description="Polar residues" evidence="1">
    <location>
        <begin position="224"/>
        <end position="245"/>
    </location>
</feature>
<evidence type="ECO:0000313" key="3">
    <source>
        <dbReference type="Proteomes" id="UP000429232"/>
    </source>
</evidence>
<dbReference type="EMBL" id="CP066775">
    <property type="protein sequence ID" value="QQL49958.1"/>
    <property type="molecule type" value="Genomic_DNA"/>
</dbReference>
<sequence>MNQNIEFLKNSLLNLGFGDKLNAELEKQTSAKKPEFTLHAAHEFNQHPVDYTLHFKAGENEGMYFFNKYEAMLKRGDEQTKQSFFITKGHGVTAKEAFNLMDRSDGLDGRSVFKQLYNKEGEKYHAWIKLDWKDLTENGNARIKQHNFDIEKFLDGKGIKEMNDPKAKEELLKSLKKGNKQQITATKDGKEQKFFIAASPQFKTVNLFDHQMKKIKREELFPSGTKQDNSQKANLKQSNNPQQQEELPGKKSKKAKLKV</sequence>
<accession>A0A6I4HZY8</accession>
<feature type="region of interest" description="Disordered" evidence="1">
    <location>
        <begin position="218"/>
        <end position="259"/>
    </location>
</feature>
<organism evidence="2 3">
    <name type="scientific">Mucilaginibacter ginkgonis</name>
    <dbReference type="NCBI Taxonomy" id="2682091"/>
    <lineage>
        <taxon>Bacteria</taxon>
        <taxon>Pseudomonadati</taxon>
        <taxon>Bacteroidota</taxon>
        <taxon>Sphingobacteriia</taxon>
        <taxon>Sphingobacteriales</taxon>
        <taxon>Sphingobacteriaceae</taxon>
        <taxon>Mucilaginibacter</taxon>
    </lineage>
</organism>
<keyword evidence="3" id="KW-1185">Reference proteome</keyword>
<proteinExistence type="predicted"/>
<evidence type="ECO:0008006" key="4">
    <source>
        <dbReference type="Google" id="ProtNLM"/>
    </source>
</evidence>
<gene>
    <name evidence="2" type="ORF">GO620_000465</name>
</gene>